<dbReference type="AlphaFoldDB" id="A0A6A3MHS8"/>
<gene>
    <name evidence="4" type="ORF">PF004_g1860</name>
    <name evidence="3" type="ORF">PF010_g2555</name>
    <name evidence="2" type="ORF">PF011_g1875</name>
</gene>
<feature type="chain" id="PRO_5036380117" description="Secreted protein" evidence="1">
    <location>
        <begin position="20"/>
        <end position="94"/>
    </location>
</feature>
<accession>A0A6A3MHS8</accession>
<dbReference type="EMBL" id="QXFW01000054">
    <property type="protein sequence ID" value="KAE9027773.1"/>
    <property type="molecule type" value="Genomic_DNA"/>
</dbReference>
<dbReference type="EMBL" id="QXFX01000071">
    <property type="protein sequence ID" value="KAE9134132.1"/>
    <property type="molecule type" value="Genomic_DNA"/>
</dbReference>
<sequence length="94" mass="10536">MRWWRSGAAPFKWMCLVHCVALEPTCFTHNIYVSRSASQYRTYPRQARPLLGGARCNTHLLRSWARASPASGGVGGGPVGTRRPCHTCWDRSSM</sequence>
<proteinExistence type="predicted"/>
<evidence type="ECO:0000313" key="5">
    <source>
        <dbReference type="Proteomes" id="UP000460718"/>
    </source>
</evidence>
<organism evidence="2 5">
    <name type="scientific">Phytophthora fragariae</name>
    <dbReference type="NCBI Taxonomy" id="53985"/>
    <lineage>
        <taxon>Eukaryota</taxon>
        <taxon>Sar</taxon>
        <taxon>Stramenopiles</taxon>
        <taxon>Oomycota</taxon>
        <taxon>Peronosporomycetes</taxon>
        <taxon>Peronosporales</taxon>
        <taxon>Peronosporaceae</taxon>
        <taxon>Phytophthora</taxon>
    </lineage>
</organism>
<name>A0A6A3MHS8_9STRA</name>
<evidence type="ECO:0000313" key="3">
    <source>
        <dbReference type="EMBL" id="KAE9134132.1"/>
    </source>
</evidence>
<evidence type="ECO:0000256" key="1">
    <source>
        <dbReference type="SAM" id="SignalP"/>
    </source>
</evidence>
<dbReference type="EMBL" id="QXGC01000049">
    <property type="protein sequence ID" value="KAE9252675.1"/>
    <property type="molecule type" value="Genomic_DNA"/>
</dbReference>
<reference evidence="5 6" key="1">
    <citation type="submission" date="2018-09" db="EMBL/GenBank/DDBJ databases">
        <title>Genomic investigation of the strawberry pathogen Phytophthora fragariae indicates pathogenicity is determined by transcriptional variation in three key races.</title>
        <authorList>
            <person name="Adams T.M."/>
            <person name="Armitage A.D."/>
            <person name="Sobczyk M.K."/>
            <person name="Bates H.J."/>
            <person name="Dunwell J.M."/>
            <person name="Nellist C.F."/>
            <person name="Harrison R.J."/>
        </authorList>
    </citation>
    <scope>NUCLEOTIDE SEQUENCE [LARGE SCALE GENOMIC DNA]</scope>
    <source>
        <strain evidence="4 6">BC-23</strain>
        <strain evidence="3 7">ONT-3</strain>
        <strain evidence="2 5">SCRP245</strain>
    </source>
</reference>
<dbReference type="Proteomes" id="UP000460718">
    <property type="component" value="Unassembled WGS sequence"/>
</dbReference>
<evidence type="ECO:0000313" key="4">
    <source>
        <dbReference type="EMBL" id="KAE9252675.1"/>
    </source>
</evidence>
<evidence type="ECO:0000313" key="7">
    <source>
        <dbReference type="Proteomes" id="UP000488956"/>
    </source>
</evidence>
<evidence type="ECO:0000313" key="2">
    <source>
        <dbReference type="EMBL" id="KAE9027773.1"/>
    </source>
</evidence>
<dbReference type="Proteomes" id="UP000476176">
    <property type="component" value="Unassembled WGS sequence"/>
</dbReference>
<comment type="caution">
    <text evidence="2">The sequence shown here is derived from an EMBL/GenBank/DDBJ whole genome shotgun (WGS) entry which is preliminary data.</text>
</comment>
<evidence type="ECO:0000313" key="6">
    <source>
        <dbReference type="Proteomes" id="UP000476176"/>
    </source>
</evidence>
<dbReference type="Proteomes" id="UP000488956">
    <property type="component" value="Unassembled WGS sequence"/>
</dbReference>
<evidence type="ECO:0008006" key="8">
    <source>
        <dbReference type="Google" id="ProtNLM"/>
    </source>
</evidence>
<feature type="signal peptide" evidence="1">
    <location>
        <begin position="1"/>
        <end position="19"/>
    </location>
</feature>
<keyword evidence="1" id="KW-0732">Signal</keyword>
<protein>
    <recommendedName>
        <fullName evidence="8">Secreted protein</fullName>
    </recommendedName>
</protein>